<dbReference type="OrthoDB" id="6744at2157"/>
<dbReference type="EMBL" id="FOPZ01000028">
    <property type="protein sequence ID" value="SFH77349.1"/>
    <property type="molecule type" value="Genomic_DNA"/>
</dbReference>
<reference evidence="2 3" key="1">
    <citation type="submission" date="2016-10" db="EMBL/GenBank/DDBJ databases">
        <authorList>
            <person name="Varghese N."/>
            <person name="Submissions S."/>
        </authorList>
    </citation>
    <scope>NUCLEOTIDE SEQUENCE [LARGE SCALE GENOMIC DNA]</scope>
    <source>
        <strain evidence="2 3">CGMCC 1.6377</strain>
    </source>
</reference>
<organism evidence="2 3">
    <name type="scientific">Halorubrum aquaticum</name>
    <dbReference type="NCBI Taxonomy" id="387340"/>
    <lineage>
        <taxon>Archaea</taxon>
        <taxon>Methanobacteriati</taxon>
        <taxon>Methanobacteriota</taxon>
        <taxon>Stenosarchaea group</taxon>
        <taxon>Halobacteria</taxon>
        <taxon>Halobacteriales</taxon>
        <taxon>Haloferacaceae</taxon>
        <taxon>Halorubrum</taxon>
    </lineage>
</organism>
<dbReference type="RefSeq" id="WP_149785646.1">
    <property type="nucleotide sequence ID" value="NZ_BAAADP010000002.1"/>
</dbReference>
<keyword evidence="3" id="KW-1185">Reference proteome</keyword>
<sequence length="395" mass="42032">MDRRRFLSLAGLAGTGTLAVCAGRGGAGDGDPSGDDGDSTAYAVETVATGFSNPWAIEFLPDGDLLVTERAGALDLVDPESGEVRAVDGTPEVDARGQGGLLDVALHPDFPDSPWAYLTYSASNADGDTATHLGRGRLDRENGRLERFEVLHAAEPFVDSTGHYGSRVVFGDDDRLYVTVGDRQFKDFGPDHVAQDLGVELGKTLRLEPDGSVPDDNPFLGDPDARDAIYSYGHRNAQGLTVHPETGAIWESEYGEQDGDEINVISRGANYGWPVADEGCTYGGGDPIGVSHDDREDVVAPAYSWPCGSGGFPPGGMTFCSGRAFPDWEGDLFVGGLASRSLGRLTVEGDEVTAEERLLADRDWRIRTVVEEPDTGHLYLAIDSGDAPVVRLTPA</sequence>
<feature type="domain" description="Glucose/Sorbosone dehydrogenase" evidence="1">
    <location>
        <begin position="52"/>
        <end position="390"/>
    </location>
</feature>
<dbReference type="InterPro" id="IPR011041">
    <property type="entry name" value="Quinoprot_gluc/sorb_DH_b-prop"/>
</dbReference>
<gene>
    <name evidence="2" type="ORF">SAMN04488066_12819</name>
</gene>
<proteinExistence type="predicted"/>
<name>A0A1I3CSV9_9EURY</name>
<protein>
    <submittedName>
        <fullName evidence="2">Quinoprotein glucose dehydrogenase</fullName>
    </submittedName>
</protein>
<evidence type="ECO:0000259" key="1">
    <source>
        <dbReference type="Pfam" id="PF07995"/>
    </source>
</evidence>
<dbReference type="AlphaFoldDB" id="A0A1I3CSV9"/>
<dbReference type="PANTHER" id="PTHR19328">
    <property type="entry name" value="HEDGEHOG-INTERACTING PROTEIN"/>
    <property type="match status" value="1"/>
</dbReference>
<accession>A0A1I3CSV9</accession>
<dbReference type="Pfam" id="PF07995">
    <property type="entry name" value="GSDH"/>
    <property type="match status" value="1"/>
</dbReference>
<evidence type="ECO:0000313" key="3">
    <source>
        <dbReference type="Proteomes" id="UP000323537"/>
    </source>
</evidence>
<evidence type="ECO:0000313" key="2">
    <source>
        <dbReference type="EMBL" id="SFH77349.1"/>
    </source>
</evidence>
<dbReference type="Gene3D" id="2.120.10.30">
    <property type="entry name" value="TolB, C-terminal domain"/>
    <property type="match status" value="1"/>
</dbReference>
<dbReference type="SUPFAM" id="SSF50952">
    <property type="entry name" value="Soluble quinoprotein glucose dehydrogenase"/>
    <property type="match status" value="1"/>
</dbReference>
<dbReference type="Proteomes" id="UP000323537">
    <property type="component" value="Unassembled WGS sequence"/>
</dbReference>
<dbReference type="InterPro" id="IPR012938">
    <property type="entry name" value="Glc/Sorbosone_DH"/>
</dbReference>
<dbReference type="InterPro" id="IPR011042">
    <property type="entry name" value="6-blade_b-propeller_TolB-like"/>
</dbReference>
<dbReference type="PANTHER" id="PTHR19328:SF75">
    <property type="entry name" value="ALDOSE SUGAR DEHYDROGENASE YLII"/>
    <property type="match status" value="1"/>
</dbReference>